<dbReference type="EMBL" id="JWZX01003167">
    <property type="protein sequence ID" value="KOO23690.1"/>
    <property type="molecule type" value="Genomic_DNA"/>
</dbReference>
<name>A0A0M0JB27_9EUKA</name>
<reference evidence="2" key="1">
    <citation type="journal article" date="2015" name="PLoS Genet.">
        <title>Genome Sequence and Transcriptome Analyses of Chrysochromulina tobin: Metabolic Tools for Enhanced Algal Fitness in the Prominent Order Prymnesiales (Haptophyceae).</title>
        <authorList>
            <person name="Hovde B.T."/>
            <person name="Deodato C.R."/>
            <person name="Hunsperger H.M."/>
            <person name="Ryken S.A."/>
            <person name="Yost W."/>
            <person name="Jha R.K."/>
            <person name="Patterson J."/>
            <person name="Monnat R.J. Jr."/>
            <person name="Barlow S.B."/>
            <person name="Starkenburg S.R."/>
            <person name="Cattolico R.A."/>
        </authorList>
    </citation>
    <scope>NUCLEOTIDE SEQUENCE</scope>
    <source>
        <strain evidence="2">CCMP291</strain>
    </source>
</reference>
<dbReference type="AlphaFoldDB" id="A0A0M0JB27"/>
<gene>
    <name evidence="1" type="ORF">Ctob_004083</name>
</gene>
<accession>A0A0M0JB27</accession>
<dbReference type="Proteomes" id="UP000037460">
    <property type="component" value="Unassembled WGS sequence"/>
</dbReference>
<organism evidence="1 2">
    <name type="scientific">Chrysochromulina tobinii</name>
    <dbReference type="NCBI Taxonomy" id="1460289"/>
    <lineage>
        <taxon>Eukaryota</taxon>
        <taxon>Haptista</taxon>
        <taxon>Haptophyta</taxon>
        <taxon>Prymnesiophyceae</taxon>
        <taxon>Prymnesiales</taxon>
        <taxon>Chrysochromulinaceae</taxon>
        <taxon>Chrysochromulina</taxon>
    </lineage>
</organism>
<keyword evidence="2" id="KW-1185">Reference proteome</keyword>
<proteinExistence type="predicted"/>
<sequence length="147" mass="16188">MRAWTRWRGTTEPRCLATTTGTTRQVPHRGLATTAGTTRQVPWLVLLLSRLAGVAFRDVRAVVSQSAQRALLPGFLDRIEVGCAQVHVHALIVLAVVLEQICDVALIVRPIRPPTIRSPPRAYETHAAHPRCNHVAQPALIVYPLSI</sequence>
<protein>
    <submittedName>
        <fullName evidence="1">Uncharacterized protein</fullName>
    </submittedName>
</protein>
<evidence type="ECO:0000313" key="1">
    <source>
        <dbReference type="EMBL" id="KOO23690.1"/>
    </source>
</evidence>
<comment type="caution">
    <text evidence="1">The sequence shown here is derived from an EMBL/GenBank/DDBJ whole genome shotgun (WGS) entry which is preliminary data.</text>
</comment>
<evidence type="ECO:0000313" key="2">
    <source>
        <dbReference type="Proteomes" id="UP000037460"/>
    </source>
</evidence>